<feature type="domain" description="CBS" evidence="3">
    <location>
        <begin position="223"/>
        <end position="285"/>
    </location>
</feature>
<feature type="compositionally biased region" description="Basic and acidic residues" evidence="2">
    <location>
        <begin position="755"/>
        <end position="765"/>
    </location>
</feature>
<evidence type="ECO:0000256" key="1">
    <source>
        <dbReference type="PROSITE-ProRule" id="PRU00703"/>
    </source>
</evidence>
<organism evidence="4 5">
    <name type="scientific">Symbiodinium pilosum</name>
    <name type="common">Dinoflagellate</name>
    <dbReference type="NCBI Taxonomy" id="2952"/>
    <lineage>
        <taxon>Eukaryota</taxon>
        <taxon>Sar</taxon>
        <taxon>Alveolata</taxon>
        <taxon>Dinophyceae</taxon>
        <taxon>Suessiales</taxon>
        <taxon>Symbiodiniaceae</taxon>
        <taxon>Symbiodinium</taxon>
    </lineage>
</organism>
<feature type="compositionally biased region" description="Polar residues" evidence="2">
    <location>
        <begin position="717"/>
        <end position="732"/>
    </location>
</feature>
<gene>
    <name evidence="4" type="ORF">SPIL2461_LOCUS11278</name>
</gene>
<keyword evidence="5" id="KW-1185">Reference proteome</keyword>
<feature type="compositionally biased region" description="Basic and acidic residues" evidence="2">
    <location>
        <begin position="927"/>
        <end position="942"/>
    </location>
</feature>
<protein>
    <recommendedName>
        <fullName evidence="3">CBS domain-containing protein</fullName>
    </recommendedName>
</protein>
<feature type="region of interest" description="Disordered" evidence="2">
    <location>
        <begin position="899"/>
        <end position="963"/>
    </location>
</feature>
<feature type="region of interest" description="Disordered" evidence="2">
    <location>
        <begin position="44"/>
        <end position="76"/>
    </location>
</feature>
<dbReference type="InterPro" id="IPR000644">
    <property type="entry name" value="CBS_dom"/>
</dbReference>
<proteinExistence type="predicted"/>
<dbReference type="EMBL" id="CAJNIZ010022101">
    <property type="protein sequence ID" value="CAE7457819.1"/>
    <property type="molecule type" value="Genomic_DNA"/>
</dbReference>
<name>A0A812RZ19_SYMPI</name>
<feature type="region of interest" description="Disordered" evidence="2">
    <location>
        <begin position="375"/>
        <end position="399"/>
    </location>
</feature>
<feature type="compositionally biased region" description="Basic residues" evidence="2">
    <location>
        <begin position="913"/>
        <end position="926"/>
    </location>
</feature>
<evidence type="ECO:0000313" key="4">
    <source>
        <dbReference type="EMBL" id="CAE7457819.1"/>
    </source>
</evidence>
<evidence type="ECO:0000256" key="2">
    <source>
        <dbReference type="SAM" id="MobiDB-lite"/>
    </source>
</evidence>
<dbReference type="PROSITE" id="PS51371">
    <property type="entry name" value="CBS"/>
    <property type="match status" value="1"/>
</dbReference>
<accession>A0A812RZ19</accession>
<reference evidence="4" key="1">
    <citation type="submission" date="2021-02" db="EMBL/GenBank/DDBJ databases">
        <authorList>
            <person name="Dougan E. K."/>
            <person name="Rhodes N."/>
            <person name="Thang M."/>
            <person name="Chan C."/>
        </authorList>
    </citation>
    <scope>NUCLEOTIDE SEQUENCE</scope>
</reference>
<sequence length="963" mass="105972">MLRREGRDMLLDEVQEDEAPPLCTGVVSAAFPTDVLAEVCEIDASGPEDASAPDEGNETVPAVRRSWTSPDDGWGTHLIPSDLETMPMGMPVTVGELADFLSQACSPKESEEEMLDWSLEQWRAHRLKLRRAEEPETKEGEEEISSSRLDLVEGPIGPVLVHRVPCAPPRPILCADDSDATLLKAVQLLLAYPQCDALPVVGDSSGDDLGFPVGLAEEKQALHEPARVCLSGQTQPLSELLYFFAKTHHSTVPIIEDAKGAVVCNLSRRDLLSYLDLAMQSARQSDAGGPDASEETVEFNTLEQSLLDNLMAEAAPQDPKGQALVVVGHKLTELSTVAIVVTDSLFGFGASMAAGAAAAAERGLLRLLQRLDAEKETKPDAVEPGANESKDEGAKDDKEKELRRYLATELQELGGVWSKSESSQSSQLVRNLGCHLQELSPGTCARAVRAFAPLEEDVRRQMVSLTTAFNEWLGDAPEELSEKALMGIEEHLKVLDGASYLSHCYRWAGGTGGADVRVKFLLSLAMVLRALFGSAKAKAAEELTERAERLLLRFFGGKEESQAEGSLQRTRERCFSWLEGRLLRYDRQWRRCTERAKALGFAGELRRRLGRAVEASSGAEWLNLPHWPMAYCSVAKALAGFVVEYFDEKRFLELPEHSLQPAALLHVLNELLDPFEVEETYGAEGGVRLNEAWEAIKAEQDTPPPVRQEAPKALTPRASTRPVQAQPSNSNDTPKDTVSSREPQPQKPQPSPEPLEAKEAKDAKEAKKRSRSRSSSGESLQPKLLKARKKEPKEPKDGEDGKVANDVQKEDSKDVEKEAVESKPVETASPSPKKAKKRSNSSTSEQAPKQAVAKKAAAASPHPPPSHGSPGQYFYPMHWGPMAIPMMPHPGHRPGLPMMPHYLMPGMPMAVEKKKKDKRKEKHRKEKDRDKDRGDSGSESSHEKKRRKKKEKAAKKEKKEKSK</sequence>
<feature type="compositionally biased region" description="Basic residues" evidence="2">
    <location>
        <begin position="943"/>
        <end position="956"/>
    </location>
</feature>
<evidence type="ECO:0000259" key="3">
    <source>
        <dbReference type="PROSITE" id="PS51371"/>
    </source>
</evidence>
<evidence type="ECO:0000313" key="5">
    <source>
        <dbReference type="Proteomes" id="UP000649617"/>
    </source>
</evidence>
<feature type="compositionally biased region" description="Low complexity" evidence="2">
    <location>
        <begin position="840"/>
        <end position="860"/>
    </location>
</feature>
<keyword evidence="1" id="KW-0129">CBS domain</keyword>
<dbReference type="OrthoDB" id="432565at2759"/>
<feature type="compositionally biased region" description="Basic and acidic residues" evidence="2">
    <location>
        <begin position="791"/>
        <end position="824"/>
    </location>
</feature>
<feature type="region of interest" description="Disordered" evidence="2">
    <location>
        <begin position="698"/>
        <end position="883"/>
    </location>
</feature>
<dbReference type="AlphaFoldDB" id="A0A812RZ19"/>
<comment type="caution">
    <text evidence="4">The sequence shown here is derived from an EMBL/GenBank/DDBJ whole genome shotgun (WGS) entry which is preliminary data.</text>
</comment>
<feature type="compositionally biased region" description="Basic and acidic residues" evidence="2">
    <location>
        <begin position="388"/>
        <end position="399"/>
    </location>
</feature>
<dbReference type="Proteomes" id="UP000649617">
    <property type="component" value="Unassembled WGS sequence"/>
</dbReference>